<dbReference type="Gene3D" id="3.90.180.10">
    <property type="entry name" value="Medium-chain alcohol dehydrogenases, catalytic domain"/>
    <property type="match status" value="1"/>
</dbReference>
<feature type="non-terminal residue" evidence="1">
    <location>
        <position position="1"/>
    </location>
</feature>
<dbReference type="AlphaFoldDB" id="A0A0F9B612"/>
<evidence type="ECO:0000313" key="1">
    <source>
        <dbReference type="EMBL" id="KKK86074.1"/>
    </source>
</evidence>
<dbReference type="InterPro" id="IPR011032">
    <property type="entry name" value="GroES-like_sf"/>
</dbReference>
<dbReference type="EMBL" id="LAZR01051015">
    <property type="protein sequence ID" value="KKK86074.1"/>
    <property type="molecule type" value="Genomic_DNA"/>
</dbReference>
<sequence>DIPRYLALHAAGKLSFDGMVSHRFKLDEINKALELMRSGEVIRCIINL</sequence>
<dbReference type="SUPFAM" id="SSF50129">
    <property type="entry name" value="GroES-like"/>
    <property type="match status" value="1"/>
</dbReference>
<protein>
    <recommendedName>
        <fullName evidence="2">Alcohol dehydrogenase-like C-terminal domain-containing protein</fullName>
    </recommendedName>
</protein>
<proteinExistence type="predicted"/>
<evidence type="ECO:0008006" key="2">
    <source>
        <dbReference type="Google" id="ProtNLM"/>
    </source>
</evidence>
<reference evidence="1" key="1">
    <citation type="journal article" date="2015" name="Nature">
        <title>Complex archaea that bridge the gap between prokaryotes and eukaryotes.</title>
        <authorList>
            <person name="Spang A."/>
            <person name="Saw J.H."/>
            <person name="Jorgensen S.L."/>
            <person name="Zaremba-Niedzwiedzka K."/>
            <person name="Martijn J."/>
            <person name="Lind A.E."/>
            <person name="van Eijk R."/>
            <person name="Schleper C."/>
            <person name="Guy L."/>
            <person name="Ettema T.J."/>
        </authorList>
    </citation>
    <scope>NUCLEOTIDE SEQUENCE</scope>
</reference>
<accession>A0A0F9B612</accession>
<name>A0A0F9B612_9ZZZZ</name>
<gene>
    <name evidence="1" type="ORF">LCGC14_2766860</name>
</gene>
<comment type="caution">
    <text evidence="1">The sequence shown here is derived from an EMBL/GenBank/DDBJ whole genome shotgun (WGS) entry which is preliminary data.</text>
</comment>
<organism evidence="1">
    <name type="scientific">marine sediment metagenome</name>
    <dbReference type="NCBI Taxonomy" id="412755"/>
    <lineage>
        <taxon>unclassified sequences</taxon>
        <taxon>metagenomes</taxon>
        <taxon>ecological metagenomes</taxon>
    </lineage>
</organism>